<dbReference type="AlphaFoldDB" id="A0A1Q5UIL5"/>
<organism evidence="1 2">
    <name type="scientific">Penicillium subrubescens</name>
    <dbReference type="NCBI Taxonomy" id="1316194"/>
    <lineage>
        <taxon>Eukaryota</taxon>
        <taxon>Fungi</taxon>
        <taxon>Dikarya</taxon>
        <taxon>Ascomycota</taxon>
        <taxon>Pezizomycotina</taxon>
        <taxon>Eurotiomycetes</taxon>
        <taxon>Eurotiomycetidae</taxon>
        <taxon>Eurotiales</taxon>
        <taxon>Aspergillaceae</taxon>
        <taxon>Penicillium</taxon>
    </lineage>
</organism>
<protein>
    <submittedName>
        <fullName evidence="1">Uncharacterized protein</fullName>
    </submittedName>
</protein>
<dbReference type="EMBL" id="MNBE01000228">
    <property type="protein sequence ID" value="OKP12302.1"/>
    <property type="molecule type" value="Genomic_DNA"/>
</dbReference>
<comment type="caution">
    <text evidence="1">The sequence shown here is derived from an EMBL/GenBank/DDBJ whole genome shotgun (WGS) entry which is preliminary data.</text>
</comment>
<accession>A0A1Q5UIL5</accession>
<evidence type="ECO:0000313" key="1">
    <source>
        <dbReference type="EMBL" id="OKP12302.1"/>
    </source>
</evidence>
<keyword evidence="2" id="KW-1185">Reference proteome</keyword>
<name>A0A1Q5UIL5_9EURO</name>
<evidence type="ECO:0000313" key="2">
    <source>
        <dbReference type="Proteomes" id="UP000186955"/>
    </source>
</evidence>
<sequence>MAKRTYRAPVGRALYTAQLAVVYYSGLLLFHRRMLYQDSLMEVSHLEALSTILHIAYEAYAHDKRNMSPFSWGLEMAAIETHDPIYSGWIRDRLSEAPNNYRHSVIVS</sequence>
<proteinExistence type="predicted"/>
<reference evidence="1 2" key="1">
    <citation type="submission" date="2016-10" db="EMBL/GenBank/DDBJ databases">
        <title>Genome sequence of the ascomycete fungus Penicillium subrubescens.</title>
        <authorList>
            <person name="De Vries R.P."/>
            <person name="Peng M."/>
            <person name="Dilokpimol A."/>
            <person name="Hilden K."/>
            <person name="Makela M.R."/>
            <person name="Grigoriev I."/>
            <person name="Riley R."/>
            <person name="Granchi Z."/>
        </authorList>
    </citation>
    <scope>NUCLEOTIDE SEQUENCE [LARGE SCALE GENOMIC DNA]</scope>
    <source>
        <strain evidence="1 2">CBS 132785</strain>
    </source>
</reference>
<dbReference type="Proteomes" id="UP000186955">
    <property type="component" value="Unassembled WGS sequence"/>
</dbReference>
<gene>
    <name evidence="1" type="ORF">PENSUB_2038</name>
</gene>